<gene>
    <name evidence="2" type="ORF">T9R20_01590</name>
</gene>
<protein>
    <submittedName>
        <fullName evidence="2">Extracellular solute-binding protein</fullName>
    </submittedName>
</protein>
<accession>A0ABZ0VAM1</accession>
<feature type="signal peptide" evidence="1">
    <location>
        <begin position="1"/>
        <end position="21"/>
    </location>
</feature>
<evidence type="ECO:0000313" key="2">
    <source>
        <dbReference type="EMBL" id="WQB70675.1"/>
    </source>
</evidence>
<dbReference type="Proteomes" id="UP001324533">
    <property type="component" value="Chromosome"/>
</dbReference>
<name>A0ABZ0VAM1_9MICO</name>
<dbReference type="InterPro" id="IPR050490">
    <property type="entry name" value="Bact_solute-bd_prot1"/>
</dbReference>
<sequence length="434" mass="46778">MRTRSKSILIVGALSAAGMLAVTGCAPGGQTTGAAAEADSDGKITVWTAIAGAQLEEMESFASEFETEHDVEVEIVSADDAAIKQKVQAATASGDFPDVVQYFGGSFMQPLVDANAFLPLDDYVAEDAEWEEQMVDNWAENYTFDGKVYAVPFESPLVQLFYNTEIFDEVGIDVPETFDDLLADVATLKEAGYVPITVDGQSGWPMQQWFAYLVMRNGGTQAVFDAVAGELPWDDEVFLKSAEQLKQLIDAGAFQEGFLGEDDPAALAQYTSGRAAMRLSGSWMMNQLVSGDDPTLIDRTDYTAFPTVAGGVGAATDVQGGPNGSLAIARLSPDADLSWEFIKGFTSNEVATRVAENSLSLVPNEVEISGDQPAVFSKMVAELPTYTGFNIFWNEILSPELNTEFTNLQNALVAGQITPQEMVTQLQAYAEDQQ</sequence>
<dbReference type="PROSITE" id="PS51257">
    <property type="entry name" value="PROKAR_LIPOPROTEIN"/>
    <property type="match status" value="1"/>
</dbReference>
<dbReference type="Pfam" id="PF01547">
    <property type="entry name" value="SBP_bac_1"/>
    <property type="match status" value="1"/>
</dbReference>
<evidence type="ECO:0000256" key="1">
    <source>
        <dbReference type="SAM" id="SignalP"/>
    </source>
</evidence>
<evidence type="ECO:0000313" key="3">
    <source>
        <dbReference type="Proteomes" id="UP001324533"/>
    </source>
</evidence>
<feature type="chain" id="PRO_5045623965" evidence="1">
    <location>
        <begin position="22"/>
        <end position="434"/>
    </location>
</feature>
<organism evidence="2 3">
    <name type="scientific">Microbacterium invictum</name>
    <dbReference type="NCBI Taxonomy" id="515415"/>
    <lineage>
        <taxon>Bacteria</taxon>
        <taxon>Bacillati</taxon>
        <taxon>Actinomycetota</taxon>
        <taxon>Actinomycetes</taxon>
        <taxon>Micrococcales</taxon>
        <taxon>Microbacteriaceae</taxon>
        <taxon>Microbacterium</taxon>
    </lineage>
</organism>
<dbReference type="PANTHER" id="PTHR43649">
    <property type="entry name" value="ARABINOSE-BINDING PROTEIN-RELATED"/>
    <property type="match status" value="1"/>
</dbReference>
<reference evidence="2 3" key="1">
    <citation type="submission" date="2023-06" db="EMBL/GenBank/DDBJ databases">
        <title>Rock-solubilizing bacteria, Microbacterium invictum, promotes re-establishment of vegetation in rocky wasteland by accelerating rock bio-weathering and reshaping soil bacterial community.</title>
        <authorList>
            <person name="Liu C."/>
        </authorList>
    </citation>
    <scope>NUCLEOTIDE SEQUENCE [LARGE SCALE GENOMIC DNA]</scope>
    <source>
        <strain evidence="2 3">X-18</strain>
    </source>
</reference>
<dbReference type="PANTHER" id="PTHR43649:SF14">
    <property type="entry name" value="BLR3389 PROTEIN"/>
    <property type="match status" value="1"/>
</dbReference>
<dbReference type="Gene3D" id="3.40.190.10">
    <property type="entry name" value="Periplasmic binding protein-like II"/>
    <property type="match status" value="2"/>
</dbReference>
<keyword evidence="3" id="KW-1185">Reference proteome</keyword>
<dbReference type="SUPFAM" id="SSF53850">
    <property type="entry name" value="Periplasmic binding protein-like II"/>
    <property type="match status" value="1"/>
</dbReference>
<keyword evidence="1" id="KW-0732">Signal</keyword>
<dbReference type="EMBL" id="CP139779">
    <property type="protein sequence ID" value="WQB70675.1"/>
    <property type="molecule type" value="Genomic_DNA"/>
</dbReference>
<proteinExistence type="predicted"/>
<dbReference type="RefSeq" id="WP_322410812.1">
    <property type="nucleotide sequence ID" value="NZ_CP139779.1"/>
</dbReference>
<dbReference type="InterPro" id="IPR006059">
    <property type="entry name" value="SBP"/>
</dbReference>